<evidence type="ECO:0000256" key="4">
    <source>
        <dbReference type="ARBA" id="ARBA00022801"/>
    </source>
</evidence>
<protein>
    <recommendedName>
        <fullName evidence="9">Serine/threonine protein phosphatase PstP</fullName>
        <ecNumber evidence="2">3.1.3.16</ecNumber>
    </recommendedName>
    <alternativeName>
        <fullName evidence="11">Mycobacterial Ser/Thr phosphatase</fullName>
    </alternativeName>
    <alternativeName>
        <fullName evidence="10">PP2C-family Ser/Thr phosphatase</fullName>
    </alternativeName>
</protein>
<dbReference type="EC" id="3.1.3.16" evidence="2"/>
<feature type="transmembrane region" description="Helical" evidence="13">
    <location>
        <begin position="302"/>
        <end position="322"/>
    </location>
</feature>
<dbReference type="SMART" id="SM00332">
    <property type="entry name" value="PP2Cc"/>
    <property type="match status" value="1"/>
</dbReference>
<evidence type="ECO:0000313" key="15">
    <source>
        <dbReference type="EMBL" id="SDK26763.1"/>
    </source>
</evidence>
<accession>A0A1G9AHQ1</accession>
<organism evidence="15 16">
    <name type="scientific">Actinopolyspora mzabensis</name>
    <dbReference type="NCBI Taxonomy" id="995066"/>
    <lineage>
        <taxon>Bacteria</taxon>
        <taxon>Bacillati</taxon>
        <taxon>Actinomycetota</taxon>
        <taxon>Actinomycetes</taxon>
        <taxon>Actinopolysporales</taxon>
        <taxon>Actinopolysporaceae</taxon>
        <taxon>Actinopolyspora</taxon>
    </lineage>
</organism>
<evidence type="ECO:0000256" key="7">
    <source>
        <dbReference type="ARBA" id="ARBA00047761"/>
    </source>
</evidence>
<comment type="cofactor">
    <cofactor evidence="1">
        <name>Mn(2+)</name>
        <dbReference type="ChEBI" id="CHEBI:29035"/>
    </cofactor>
</comment>
<evidence type="ECO:0000313" key="16">
    <source>
        <dbReference type="Proteomes" id="UP000199213"/>
    </source>
</evidence>
<name>A0A1G9AHQ1_ACTMZ</name>
<dbReference type="GO" id="GO:0046872">
    <property type="term" value="F:metal ion binding"/>
    <property type="evidence" value="ECO:0007669"/>
    <property type="project" value="UniProtKB-KW"/>
</dbReference>
<dbReference type="PANTHER" id="PTHR47992">
    <property type="entry name" value="PROTEIN PHOSPHATASE"/>
    <property type="match status" value="1"/>
</dbReference>
<dbReference type="SUPFAM" id="SSF81606">
    <property type="entry name" value="PP2C-like"/>
    <property type="match status" value="1"/>
</dbReference>
<evidence type="ECO:0000256" key="8">
    <source>
        <dbReference type="ARBA" id="ARBA00048336"/>
    </source>
</evidence>
<dbReference type="PROSITE" id="PS51746">
    <property type="entry name" value="PPM_2"/>
    <property type="match status" value="1"/>
</dbReference>
<dbReference type="Gene3D" id="3.60.40.10">
    <property type="entry name" value="PPM-type phosphatase domain"/>
    <property type="match status" value="1"/>
</dbReference>
<evidence type="ECO:0000256" key="2">
    <source>
        <dbReference type="ARBA" id="ARBA00013081"/>
    </source>
</evidence>
<evidence type="ECO:0000256" key="5">
    <source>
        <dbReference type="ARBA" id="ARBA00022912"/>
    </source>
</evidence>
<feature type="domain" description="PPM-type phosphatase" evidence="14">
    <location>
        <begin position="6"/>
        <end position="235"/>
    </location>
</feature>
<dbReference type="SMART" id="SM00331">
    <property type="entry name" value="PP2C_SIG"/>
    <property type="match status" value="1"/>
</dbReference>
<keyword evidence="3" id="KW-0479">Metal-binding</keyword>
<evidence type="ECO:0000256" key="6">
    <source>
        <dbReference type="ARBA" id="ARBA00023211"/>
    </source>
</evidence>
<keyword evidence="4" id="KW-0378">Hydrolase</keyword>
<evidence type="ECO:0000256" key="13">
    <source>
        <dbReference type="SAM" id="Phobius"/>
    </source>
</evidence>
<keyword evidence="13" id="KW-1133">Transmembrane helix</keyword>
<dbReference type="AlphaFoldDB" id="A0A1G9AHQ1"/>
<sequence>MTLVLHYAARSDRGLVRSNNQDSVYAGPRLLALADGMGGHAAGEVASKVVIAALSALDDDEPGDDLLGHLHEAMLSGNNAISELVASDPDLDGMGTTLTAMLFAGSKLGLVHIGDSRAYQVRSGELSQITHDDTFVQSLIDEGRITEEEAANHPQRSLLLRALTGHEVEPSLAVREARAGDRYLLCSDGLSSVVSEETIAEALGISDPQQSADRLIELALKGGGPDNVTVIVADVVDVEFGDDAPIVAGAAGFDDQDPRPQPDSAAARASAATRSQPAPQQREFTAPPPDPPRRRRWLRGMLVGFGVLVVLAGLVFAGRWWLFNQYYIGVNGSQKVAIFQGVQGSVLGVSMHRQLELSCPPGAAEGCTPIEVQDLKEAQRANVRDGITQVSDLDEARETIHRLRLSALLPICDDTERNSENNQGNTGNDGSGNGDTRNNGSGDDGSGNDTGQQPPATGASARNDPADSSAGASATNSTPRSSQSSSERTPLSSPEQEPGVNCRTVS</sequence>
<feature type="compositionally biased region" description="Low complexity" evidence="12">
    <location>
        <begin position="262"/>
        <end position="282"/>
    </location>
</feature>
<keyword evidence="16" id="KW-1185">Reference proteome</keyword>
<keyword evidence="5" id="KW-0904">Protein phosphatase</keyword>
<feature type="region of interest" description="Disordered" evidence="12">
    <location>
        <begin position="249"/>
        <end position="293"/>
    </location>
</feature>
<dbReference type="FunFam" id="3.60.40.10:FF:000002">
    <property type="entry name" value="Serine/threonine phosphatase stp"/>
    <property type="match status" value="1"/>
</dbReference>
<evidence type="ECO:0000256" key="3">
    <source>
        <dbReference type="ARBA" id="ARBA00022723"/>
    </source>
</evidence>
<dbReference type="GO" id="GO:0004722">
    <property type="term" value="F:protein serine/threonine phosphatase activity"/>
    <property type="evidence" value="ECO:0007669"/>
    <property type="project" value="UniProtKB-EC"/>
</dbReference>
<evidence type="ECO:0000256" key="10">
    <source>
        <dbReference type="ARBA" id="ARBA00077741"/>
    </source>
</evidence>
<gene>
    <name evidence="15" type="ORF">SAMN04487820_10650</name>
</gene>
<keyword evidence="13" id="KW-0472">Membrane</keyword>
<keyword evidence="13" id="KW-0812">Transmembrane</keyword>
<keyword evidence="6" id="KW-0464">Manganese</keyword>
<dbReference type="InterPro" id="IPR036457">
    <property type="entry name" value="PPM-type-like_dom_sf"/>
</dbReference>
<evidence type="ECO:0000256" key="9">
    <source>
        <dbReference type="ARBA" id="ARBA00071184"/>
    </source>
</evidence>
<dbReference type="EMBL" id="FNFM01000006">
    <property type="protein sequence ID" value="SDK26763.1"/>
    <property type="molecule type" value="Genomic_DNA"/>
</dbReference>
<dbReference type="CDD" id="cd00143">
    <property type="entry name" value="PP2Cc"/>
    <property type="match status" value="1"/>
</dbReference>
<evidence type="ECO:0000256" key="12">
    <source>
        <dbReference type="SAM" id="MobiDB-lite"/>
    </source>
</evidence>
<dbReference type="OrthoDB" id="9801841at2"/>
<dbReference type="Pfam" id="PF13672">
    <property type="entry name" value="PP2C_2"/>
    <property type="match status" value="1"/>
</dbReference>
<reference evidence="16" key="1">
    <citation type="submission" date="2016-10" db="EMBL/GenBank/DDBJ databases">
        <authorList>
            <person name="Varghese N."/>
            <person name="Submissions S."/>
        </authorList>
    </citation>
    <scope>NUCLEOTIDE SEQUENCE [LARGE SCALE GENOMIC DNA]</scope>
    <source>
        <strain evidence="16">DSM 45460</strain>
    </source>
</reference>
<dbReference type="InterPro" id="IPR001932">
    <property type="entry name" value="PPM-type_phosphatase-like_dom"/>
</dbReference>
<feature type="compositionally biased region" description="Low complexity" evidence="12">
    <location>
        <begin position="473"/>
        <end position="494"/>
    </location>
</feature>
<evidence type="ECO:0000256" key="1">
    <source>
        <dbReference type="ARBA" id="ARBA00001936"/>
    </source>
</evidence>
<feature type="compositionally biased region" description="Low complexity" evidence="12">
    <location>
        <begin position="434"/>
        <end position="453"/>
    </location>
</feature>
<proteinExistence type="predicted"/>
<dbReference type="InterPro" id="IPR015655">
    <property type="entry name" value="PP2C"/>
</dbReference>
<comment type="catalytic activity">
    <reaction evidence="8">
        <text>O-phospho-L-threonyl-[protein] + H2O = L-threonyl-[protein] + phosphate</text>
        <dbReference type="Rhea" id="RHEA:47004"/>
        <dbReference type="Rhea" id="RHEA-COMP:11060"/>
        <dbReference type="Rhea" id="RHEA-COMP:11605"/>
        <dbReference type="ChEBI" id="CHEBI:15377"/>
        <dbReference type="ChEBI" id="CHEBI:30013"/>
        <dbReference type="ChEBI" id="CHEBI:43474"/>
        <dbReference type="ChEBI" id="CHEBI:61977"/>
        <dbReference type="EC" id="3.1.3.16"/>
    </reaction>
</comment>
<dbReference type="Proteomes" id="UP000199213">
    <property type="component" value="Unassembled WGS sequence"/>
</dbReference>
<evidence type="ECO:0000259" key="14">
    <source>
        <dbReference type="PROSITE" id="PS51746"/>
    </source>
</evidence>
<feature type="region of interest" description="Disordered" evidence="12">
    <location>
        <begin position="414"/>
        <end position="506"/>
    </location>
</feature>
<comment type="catalytic activity">
    <reaction evidence="7">
        <text>O-phospho-L-seryl-[protein] + H2O = L-seryl-[protein] + phosphate</text>
        <dbReference type="Rhea" id="RHEA:20629"/>
        <dbReference type="Rhea" id="RHEA-COMP:9863"/>
        <dbReference type="Rhea" id="RHEA-COMP:11604"/>
        <dbReference type="ChEBI" id="CHEBI:15377"/>
        <dbReference type="ChEBI" id="CHEBI:29999"/>
        <dbReference type="ChEBI" id="CHEBI:43474"/>
        <dbReference type="ChEBI" id="CHEBI:83421"/>
        <dbReference type="EC" id="3.1.3.16"/>
    </reaction>
</comment>
<evidence type="ECO:0000256" key="11">
    <source>
        <dbReference type="ARBA" id="ARBA00079123"/>
    </source>
</evidence>
<dbReference type="RefSeq" id="WP_092627976.1">
    <property type="nucleotide sequence ID" value="NZ_FNFM01000006.1"/>
</dbReference>